<keyword evidence="2 5" id="KW-0812">Transmembrane</keyword>
<dbReference type="InterPro" id="IPR037682">
    <property type="entry name" value="TonB_C"/>
</dbReference>
<dbReference type="KEGG" id="ggr:HKW67_21855"/>
<protein>
    <submittedName>
        <fullName evidence="7">TonB family protein</fullName>
    </submittedName>
</protein>
<dbReference type="PROSITE" id="PS52015">
    <property type="entry name" value="TONB_CTD"/>
    <property type="match status" value="1"/>
</dbReference>
<dbReference type="RefSeq" id="WP_171227419.1">
    <property type="nucleotide sequence ID" value="NZ_CP053085.1"/>
</dbReference>
<dbReference type="AlphaFoldDB" id="A0A6M4IYL2"/>
<evidence type="ECO:0000259" key="6">
    <source>
        <dbReference type="PROSITE" id="PS52015"/>
    </source>
</evidence>
<dbReference type="InterPro" id="IPR006260">
    <property type="entry name" value="TonB/TolA_C"/>
</dbReference>
<dbReference type="Pfam" id="PF03544">
    <property type="entry name" value="TonB_C"/>
    <property type="match status" value="1"/>
</dbReference>
<feature type="domain" description="TonB C-terminal" evidence="6">
    <location>
        <begin position="142"/>
        <end position="235"/>
    </location>
</feature>
<keyword evidence="8" id="KW-1185">Reference proteome</keyword>
<accession>A0A6M4IYL2</accession>
<keyword evidence="3 5" id="KW-1133">Transmembrane helix</keyword>
<reference evidence="7 8" key="1">
    <citation type="submission" date="2020-05" db="EMBL/GenBank/DDBJ databases">
        <title>Complete genome sequence of Gemmatimonas greenlandica TET16.</title>
        <authorList>
            <person name="Zeng Y."/>
        </authorList>
    </citation>
    <scope>NUCLEOTIDE SEQUENCE [LARGE SCALE GENOMIC DNA]</scope>
    <source>
        <strain evidence="7 8">TET16</strain>
    </source>
</reference>
<name>A0A6M4IYL2_9BACT</name>
<evidence type="ECO:0000256" key="2">
    <source>
        <dbReference type="ARBA" id="ARBA00022692"/>
    </source>
</evidence>
<evidence type="ECO:0000256" key="3">
    <source>
        <dbReference type="ARBA" id="ARBA00022989"/>
    </source>
</evidence>
<dbReference type="SUPFAM" id="SSF74653">
    <property type="entry name" value="TolA/TonB C-terminal domain"/>
    <property type="match status" value="1"/>
</dbReference>
<keyword evidence="4 5" id="KW-0472">Membrane</keyword>
<proteinExistence type="predicted"/>
<dbReference type="EMBL" id="CP053085">
    <property type="protein sequence ID" value="QJR37982.1"/>
    <property type="molecule type" value="Genomic_DNA"/>
</dbReference>
<dbReference type="GO" id="GO:0055085">
    <property type="term" value="P:transmembrane transport"/>
    <property type="evidence" value="ECO:0007669"/>
    <property type="project" value="InterPro"/>
</dbReference>
<comment type="subcellular location">
    <subcellularLocation>
        <location evidence="1">Membrane</location>
        <topology evidence="1">Single-pass membrane protein</topology>
    </subcellularLocation>
</comment>
<organism evidence="7 8">
    <name type="scientific">Gemmatimonas groenlandica</name>
    <dbReference type="NCBI Taxonomy" id="2732249"/>
    <lineage>
        <taxon>Bacteria</taxon>
        <taxon>Pseudomonadati</taxon>
        <taxon>Gemmatimonadota</taxon>
        <taxon>Gemmatimonadia</taxon>
        <taxon>Gemmatimonadales</taxon>
        <taxon>Gemmatimonadaceae</taxon>
        <taxon>Gemmatimonas</taxon>
    </lineage>
</organism>
<evidence type="ECO:0000313" key="8">
    <source>
        <dbReference type="Proteomes" id="UP000500938"/>
    </source>
</evidence>
<dbReference type="GO" id="GO:0016020">
    <property type="term" value="C:membrane"/>
    <property type="evidence" value="ECO:0007669"/>
    <property type="project" value="UniProtKB-SubCell"/>
</dbReference>
<dbReference type="Proteomes" id="UP000500938">
    <property type="component" value="Chromosome"/>
</dbReference>
<evidence type="ECO:0000256" key="4">
    <source>
        <dbReference type="ARBA" id="ARBA00023136"/>
    </source>
</evidence>
<sequence>MFQTLIESRATRTRSVGGSMVSVVVHAGIVGALVVATAQATVAHVADERETKIKFTNTTPPPPPPPAATREVFTATPVAKGFTVLQTPIDIPTSLPPIDLSAPPTNLDNFTGIGKPGGRADGVEGATGVARALNDVFLESEVERPVAVLPGTAGPVYPETLRAAGIEGQVLAQFVVDSAGRVELASFKVLDSQHPLFVAAVRSALSRIRYLPAEARGARVAQLVQQSFHFTVRRD</sequence>
<evidence type="ECO:0000313" key="7">
    <source>
        <dbReference type="EMBL" id="QJR37982.1"/>
    </source>
</evidence>
<gene>
    <name evidence="7" type="ORF">HKW67_21855</name>
</gene>
<feature type="transmembrane region" description="Helical" evidence="5">
    <location>
        <begin position="20"/>
        <end position="46"/>
    </location>
</feature>
<evidence type="ECO:0000256" key="1">
    <source>
        <dbReference type="ARBA" id="ARBA00004167"/>
    </source>
</evidence>
<dbReference type="NCBIfam" id="TIGR01352">
    <property type="entry name" value="tonB_Cterm"/>
    <property type="match status" value="1"/>
</dbReference>
<dbReference type="Gene3D" id="3.30.1150.10">
    <property type="match status" value="1"/>
</dbReference>
<evidence type="ECO:0000256" key="5">
    <source>
        <dbReference type="SAM" id="Phobius"/>
    </source>
</evidence>